<evidence type="ECO:0000256" key="6">
    <source>
        <dbReference type="SAM" id="SignalP"/>
    </source>
</evidence>
<dbReference type="SMART" id="SM00034">
    <property type="entry name" value="CLECT"/>
    <property type="match status" value="1"/>
</dbReference>
<dbReference type="SUPFAM" id="SSF56436">
    <property type="entry name" value="C-type lectin-like"/>
    <property type="match status" value="1"/>
</dbReference>
<reference evidence="9 10" key="1">
    <citation type="journal article" date="2012" name="Genome Biol.">
        <title>Sequencing three crocodilian genomes to illuminate the evolution of archosaurs and amniotes.</title>
        <authorList>
            <person name="St John J.A."/>
            <person name="Braun E.L."/>
            <person name="Isberg S.R."/>
            <person name="Miles L.G."/>
            <person name="Chong A.Y."/>
            <person name="Gongora J."/>
            <person name="Dalzell P."/>
            <person name="Moran C."/>
            <person name="Bed'hom B."/>
            <person name="Abzhanov A."/>
            <person name="Burgess S.C."/>
            <person name="Cooksey A.M."/>
            <person name="Castoe T.A."/>
            <person name="Crawford N.G."/>
            <person name="Densmore L.D."/>
            <person name="Drew J.C."/>
            <person name="Edwards S.V."/>
            <person name="Faircloth B.C."/>
            <person name="Fujita M.K."/>
            <person name="Greenwold M.J."/>
            <person name="Hoffmann F.G."/>
            <person name="Howard J.M."/>
            <person name="Iguchi T."/>
            <person name="Janes D.E."/>
            <person name="Khan S.Y."/>
            <person name="Kohno S."/>
            <person name="de Koning A.J."/>
            <person name="Lance S.L."/>
            <person name="McCarthy F.M."/>
            <person name="McCormack J.E."/>
            <person name="Merchant M.E."/>
            <person name="Peterson D.G."/>
            <person name="Pollock D.D."/>
            <person name="Pourmand N."/>
            <person name="Raney B.J."/>
            <person name="Roessler K.A."/>
            <person name="Sanford J.R."/>
            <person name="Sawyer R.H."/>
            <person name="Schmidt C.J."/>
            <person name="Triplett E.W."/>
            <person name="Tuberville T.D."/>
            <person name="Venegas-Anaya M."/>
            <person name="Howard J.T."/>
            <person name="Jarvis E.D."/>
            <person name="Guillette L.J.Jr."/>
            <person name="Glenn T.C."/>
            <person name="Green R.E."/>
            <person name="Ray D.A."/>
        </authorList>
    </citation>
    <scope>NUCLEOTIDE SEQUENCE [LARGE SCALE GENOMIC DNA]</scope>
    <source>
        <strain evidence="9">KSC_2009_1</strain>
    </source>
</reference>
<dbReference type="FunFam" id="3.10.100.10:FF:000073">
    <property type="entry name" value="Polycystic kidney disease protein 1-like 2"/>
    <property type="match status" value="1"/>
</dbReference>
<dbReference type="AlphaFoldDB" id="A0A151NM59"/>
<dbReference type="InterPro" id="IPR050111">
    <property type="entry name" value="C-type_lectin/snaclec_domain"/>
</dbReference>
<dbReference type="InterPro" id="IPR002859">
    <property type="entry name" value="PKD/REJ-like"/>
</dbReference>
<comment type="similarity">
    <text evidence="2">Belongs to the polycystin family.</text>
</comment>
<dbReference type="Proteomes" id="UP000050525">
    <property type="component" value="Unassembled WGS sequence"/>
</dbReference>
<dbReference type="EMBL" id="AKHW03002566">
    <property type="protein sequence ID" value="KYO37873.1"/>
    <property type="molecule type" value="Genomic_DNA"/>
</dbReference>
<keyword evidence="4" id="KW-1133">Transmembrane helix</keyword>
<dbReference type="InterPro" id="IPR014010">
    <property type="entry name" value="REJ_dom"/>
</dbReference>
<dbReference type="PANTHER" id="PTHR22803">
    <property type="entry name" value="MANNOSE, PHOSPHOLIPASE, LECTIN RECEPTOR RELATED"/>
    <property type="match status" value="1"/>
</dbReference>
<feature type="chain" id="PRO_5007586186" description="Polycystic kidney disease protein 1-like 2" evidence="6">
    <location>
        <begin position="18"/>
        <end position="920"/>
    </location>
</feature>
<keyword evidence="10" id="KW-1185">Reference proteome</keyword>
<dbReference type="eggNOG" id="KOG3599">
    <property type="taxonomic scope" value="Eukaryota"/>
</dbReference>
<proteinExistence type="inferred from homology"/>
<protein>
    <recommendedName>
        <fullName evidence="11">Polycystic kidney disease protein 1-like 2</fullName>
    </recommendedName>
</protein>
<dbReference type="InterPro" id="IPR016186">
    <property type="entry name" value="C-type_lectin-like/link_sf"/>
</dbReference>
<name>A0A151NM59_ALLMI</name>
<dbReference type="GO" id="GO:0016020">
    <property type="term" value="C:membrane"/>
    <property type="evidence" value="ECO:0007669"/>
    <property type="project" value="UniProtKB-SubCell"/>
</dbReference>
<evidence type="ECO:0000256" key="4">
    <source>
        <dbReference type="ARBA" id="ARBA00022989"/>
    </source>
</evidence>
<comment type="caution">
    <text evidence="9">The sequence shown here is derived from an EMBL/GenBank/DDBJ whole genome shotgun (WGS) entry which is preliminary data.</text>
</comment>
<evidence type="ECO:0000313" key="10">
    <source>
        <dbReference type="Proteomes" id="UP000050525"/>
    </source>
</evidence>
<evidence type="ECO:0000256" key="5">
    <source>
        <dbReference type="ARBA" id="ARBA00023136"/>
    </source>
</evidence>
<feature type="domain" description="REJ" evidence="8">
    <location>
        <begin position="411"/>
        <end position="920"/>
    </location>
</feature>
<dbReference type="Gene3D" id="3.10.100.10">
    <property type="entry name" value="Mannose-Binding Protein A, subunit A"/>
    <property type="match status" value="1"/>
</dbReference>
<comment type="subcellular location">
    <subcellularLocation>
        <location evidence="1">Membrane</location>
    </subcellularLocation>
</comment>
<evidence type="ECO:0000256" key="1">
    <source>
        <dbReference type="ARBA" id="ARBA00004370"/>
    </source>
</evidence>
<dbReference type="InterPro" id="IPR043159">
    <property type="entry name" value="Lectin_gal-bd_sf"/>
</dbReference>
<dbReference type="Pfam" id="PF00059">
    <property type="entry name" value="Lectin_C"/>
    <property type="match status" value="1"/>
</dbReference>
<dbReference type="PROSITE" id="PS50041">
    <property type="entry name" value="C_TYPE_LECTIN_2"/>
    <property type="match status" value="1"/>
</dbReference>
<dbReference type="Gene3D" id="2.60.120.740">
    <property type="match status" value="1"/>
</dbReference>
<dbReference type="STRING" id="8496.A0A151NM59"/>
<keyword evidence="6" id="KW-0732">Signal</keyword>
<evidence type="ECO:0000259" key="7">
    <source>
        <dbReference type="PROSITE" id="PS50041"/>
    </source>
</evidence>
<accession>A0A151NM59</accession>
<keyword evidence="3" id="KW-0812">Transmembrane</keyword>
<dbReference type="PROSITE" id="PS51111">
    <property type="entry name" value="REJ"/>
    <property type="match status" value="1"/>
</dbReference>
<evidence type="ECO:0000256" key="2">
    <source>
        <dbReference type="ARBA" id="ARBA00007200"/>
    </source>
</evidence>
<gene>
    <name evidence="9" type="ORF">Y1Q_0010314</name>
</gene>
<evidence type="ECO:0000313" key="9">
    <source>
        <dbReference type="EMBL" id="KYO37873.1"/>
    </source>
</evidence>
<evidence type="ECO:0000259" key="8">
    <source>
        <dbReference type="PROSITE" id="PS51111"/>
    </source>
</evidence>
<keyword evidence="5" id="KW-0472">Membrane</keyword>
<dbReference type="InterPro" id="IPR001304">
    <property type="entry name" value="C-type_lectin-like"/>
</dbReference>
<organism evidence="9 10">
    <name type="scientific">Alligator mississippiensis</name>
    <name type="common">American alligator</name>
    <dbReference type="NCBI Taxonomy" id="8496"/>
    <lineage>
        <taxon>Eukaryota</taxon>
        <taxon>Metazoa</taxon>
        <taxon>Chordata</taxon>
        <taxon>Craniata</taxon>
        <taxon>Vertebrata</taxon>
        <taxon>Euteleostomi</taxon>
        <taxon>Archelosauria</taxon>
        <taxon>Archosauria</taxon>
        <taxon>Crocodylia</taxon>
        <taxon>Alligatoridae</taxon>
        <taxon>Alligatorinae</taxon>
        <taxon>Alligator</taxon>
    </lineage>
</organism>
<sequence length="920" mass="101045">MWLLLTVLYSLLLGLAAEEIAVEEGIPCSKYQVAFNRSCYEFVRLPRAFTNAQSWCERGGGHLVFIENEETQEFLQKHISEDREWWIGLTMDSTLNETSEGSMMWLDTSNVSYSHWHQDQPSLFSAACGHILKNAGYEWGVTENCSQEFDFVCEFESGQSIACDNSNATVQCGSGEVIQIDDSFYGRKTPHYCVLETPLQFDTDDDCSWTSVKDEVAGSGVTYTVLADNMTLTESTAKTGIIPHNLTLDSTSQQLLGLGIHLLAILASSNTTISEVSESLTVHLVEPISGLQASLASHTLEMGKDLEINVSVAHGVPDKLKFEVVGSSETYSHQEDYLKGEPGIYTVPIHSEGTFLVKVLAMNAFSNMSMDIGSITVSANNSLKEGACWPGWNDCVEQQVIPTNHSQVKIPPACLPPPNSAVTVKVTVSNHSKEERQDEQCLYVTAKQELHLDIRCETNCKPVNASEEVVLSVTSQKGPEAMRYNWYLDNTFHAKPAPLPAACTLNGFRQSSLMLLLSNRSALILNSSFLQTHGEVFQIKVIALTQHEYGEETHIVSMVAAPAVPACAISPEEGSVLTSFTISCSTSCLKDSCLPAQPSLLTYCFYLKSNSLLHCGPDPELSSIYLPLGEEENDFILHVTVTVSNSFGDTVHTNATVKVRHEELDNGNQTLHAIVSEKTNTILKDGNNSMSLFQLYKSVSSVLNQETQQETYNASLRTDTRKELRELMLTTLSTVNVTSMQTALKMSEVLKEITHRSEELSSSAQVEASNTLKDVSESLLRVNMEDSEDDQKRKEAASYLFNAVSNVLEASVHNRTGATSPPEAEKNIQSLVSHKLLNTVENLQSAFLFGKLPDDDPVVLATPSVAMYINRLQTDSMDGTSIRVSSYTSASFTLPSASSLSVSGDDDDTLDLRASDQLFL</sequence>
<dbReference type="InterPro" id="IPR016187">
    <property type="entry name" value="CTDL_fold"/>
</dbReference>
<evidence type="ECO:0000256" key="3">
    <source>
        <dbReference type="ARBA" id="ARBA00022692"/>
    </source>
</evidence>
<feature type="signal peptide" evidence="6">
    <location>
        <begin position="1"/>
        <end position="17"/>
    </location>
</feature>
<feature type="domain" description="C-type lectin" evidence="7">
    <location>
        <begin position="35"/>
        <end position="154"/>
    </location>
</feature>
<evidence type="ECO:0008006" key="11">
    <source>
        <dbReference type="Google" id="ProtNLM"/>
    </source>
</evidence>
<dbReference type="Pfam" id="PF02010">
    <property type="entry name" value="REJ"/>
    <property type="match status" value="1"/>
</dbReference>
<dbReference type="CDD" id="cd00037">
    <property type="entry name" value="CLECT"/>
    <property type="match status" value="1"/>
</dbReference>